<dbReference type="PANTHER" id="PTHR38429">
    <property type="entry name" value="SEPTATION PROTEIN SPOVG-RELATED"/>
    <property type="match status" value="1"/>
</dbReference>
<organism evidence="5 6">
    <name type="scientific">Borreliella spielmanii</name>
    <dbReference type="NCBI Taxonomy" id="88916"/>
    <lineage>
        <taxon>Bacteria</taxon>
        <taxon>Pseudomonadati</taxon>
        <taxon>Spirochaetota</taxon>
        <taxon>Spirochaetia</taxon>
        <taxon>Spirochaetales</taxon>
        <taxon>Borreliaceae</taxon>
        <taxon>Borreliella</taxon>
    </lineage>
</organism>
<evidence type="ECO:0000256" key="2">
    <source>
        <dbReference type="ARBA" id="ARBA00023210"/>
    </source>
</evidence>
<keyword evidence="1 4" id="KW-0132">Cell division</keyword>
<dbReference type="PANTHER" id="PTHR38429:SF1">
    <property type="entry name" value="SEPTATION PROTEIN SPOVG-RELATED"/>
    <property type="match status" value="1"/>
</dbReference>
<comment type="function">
    <text evidence="4">Could be involved in septation.</text>
</comment>
<proteinExistence type="inferred from homology"/>
<dbReference type="HAMAP" id="MF_00819">
    <property type="entry name" value="SpoVG"/>
    <property type="match status" value="1"/>
</dbReference>
<keyword evidence="3 4" id="KW-0131">Cell cycle</keyword>
<dbReference type="NCBIfam" id="NF009749">
    <property type="entry name" value="PRK13259.1"/>
    <property type="match status" value="1"/>
</dbReference>
<comment type="caution">
    <text evidence="5">The sequence shown here is derived from an EMBL/GenBank/DDBJ whole genome shotgun (WGS) entry which is preliminary data.</text>
</comment>
<evidence type="ECO:0000313" key="5">
    <source>
        <dbReference type="EMBL" id="MBB6031094.1"/>
    </source>
</evidence>
<sequence>MDITDMRIKKVEGKNSGSKLLAYVAVTFDNCLVLHNIRVIKGQKGVFIAMPNRRTRVGEYKDIVHPISQDFRKTLQTSIFKEYIRENPADFELELDF</sequence>
<evidence type="ECO:0000313" key="6">
    <source>
        <dbReference type="Proteomes" id="UP000566276"/>
    </source>
</evidence>
<dbReference type="Proteomes" id="UP000566276">
    <property type="component" value="Unassembled WGS sequence"/>
</dbReference>
<dbReference type="InterPro" id="IPR007170">
    <property type="entry name" value="SpoVG"/>
</dbReference>
<reference evidence="5 6" key="1">
    <citation type="submission" date="2020-08" db="EMBL/GenBank/DDBJ databases">
        <title>Genomic Encyclopedia of Type Strains, Phase IV (KMG-IV): sequencing the most valuable type-strain genomes for metagenomic binning, comparative biology and taxonomic classification.</title>
        <authorList>
            <person name="Goeker M."/>
        </authorList>
    </citation>
    <scope>NUCLEOTIDE SEQUENCE [LARGE SCALE GENOMIC DNA]</scope>
    <source>
        <strain evidence="5 6">DSM 16813</strain>
    </source>
</reference>
<dbReference type="RefSeq" id="WP_183223190.1">
    <property type="nucleotide sequence ID" value="NZ_JACHFA010000001.1"/>
</dbReference>
<protein>
    <recommendedName>
        <fullName evidence="4">Putative septation protein SpoVG</fullName>
    </recommendedName>
</protein>
<name>A0ABR6P573_9SPIR</name>
<keyword evidence="2 4" id="KW-0717">Septation</keyword>
<evidence type="ECO:0000256" key="1">
    <source>
        <dbReference type="ARBA" id="ARBA00022618"/>
    </source>
</evidence>
<dbReference type="SUPFAM" id="SSF160537">
    <property type="entry name" value="SpoVG-like"/>
    <property type="match status" value="1"/>
</dbReference>
<keyword evidence="6" id="KW-1185">Reference proteome</keyword>
<comment type="similarity">
    <text evidence="4">Belongs to the SpoVG family.</text>
</comment>
<dbReference type="Gene3D" id="3.30.1120.40">
    <property type="entry name" value="Stage V sporulation protein G"/>
    <property type="match status" value="1"/>
</dbReference>
<gene>
    <name evidence="4" type="primary">spoVG</name>
    <name evidence="5" type="ORF">HNR35_000058</name>
</gene>
<dbReference type="Pfam" id="PF04026">
    <property type="entry name" value="SpoVG"/>
    <property type="match status" value="1"/>
</dbReference>
<evidence type="ECO:0000256" key="4">
    <source>
        <dbReference type="HAMAP-Rule" id="MF_00819"/>
    </source>
</evidence>
<dbReference type="EMBL" id="JACHFA010000001">
    <property type="protein sequence ID" value="MBB6031094.1"/>
    <property type="molecule type" value="Genomic_DNA"/>
</dbReference>
<dbReference type="InterPro" id="IPR036751">
    <property type="entry name" value="SpoVG_sf"/>
</dbReference>
<evidence type="ECO:0000256" key="3">
    <source>
        <dbReference type="ARBA" id="ARBA00023306"/>
    </source>
</evidence>
<accession>A0ABR6P573</accession>